<dbReference type="Gene3D" id="1.10.10.10">
    <property type="entry name" value="Winged helix-like DNA-binding domain superfamily/Winged helix DNA-binding domain"/>
    <property type="match status" value="1"/>
</dbReference>
<dbReference type="GO" id="GO:0003677">
    <property type="term" value="F:DNA binding"/>
    <property type="evidence" value="ECO:0007669"/>
    <property type="project" value="UniProtKB-KW"/>
</dbReference>
<dbReference type="InterPro" id="IPR007630">
    <property type="entry name" value="RNA_pol_sigma70_r4"/>
</dbReference>
<evidence type="ECO:0000256" key="4">
    <source>
        <dbReference type="ARBA" id="ARBA00023125"/>
    </source>
</evidence>
<organism evidence="10 11">
    <name type="scientific">Nocardiopsis ansamitocini</name>
    <dbReference type="NCBI Taxonomy" id="1670832"/>
    <lineage>
        <taxon>Bacteria</taxon>
        <taxon>Bacillati</taxon>
        <taxon>Actinomycetota</taxon>
        <taxon>Actinomycetes</taxon>
        <taxon>Streptosporangiales</taxon>
        <taxon>Nocardiopsidaceae</taxon>
        <taxon>Nocardiopsis</taxon>
    </lineage>
</organism>
<protein>
    <recommendedName>
        <fullName evidence="6">RNA polymerase sigma factor</fullName>
    </recommendedName>
</protein>
<feature type="domain" description="RNA polymerase sigma-70 region 4" evidence="9">
    <location>
        <begin position="145"/>
        <end position="194"/>
    </location>
</feature>
<evidence type="ECO:0000256" key="1">
    <source>
        <dbReference type="ARBA" id="ARBA00010641"/>
    </source>
</evidence>
<sequence>MPGRRPTASGGEGRRGEPFDDPPIAPMDPSDPEGPADGDALMDLLYREYARPLTAVTARLTGGDRQWAEDVVQETMLRAWRNADRLDHRGSLLPWLITVAKRAVIDDHRSRSARPQETDGQLAESARPVVDGTDELVRSMVVGEALETLSPVHRQAVVETYFKDRTAKEAADRLGLPVGTVKSRVHYALRSLRATFKERGIHA</sequence>
<dbReference type="Proteomes" id="UP001165092">
    <property type="component" value="Unassembled WGS sequence"/>
</dbReference>
<comment type="caution">
    <text evidence="10">The sequence shown here is derived from an EMBL/GenBank/DDBJ whole genome shotgun (WGS) entry which is preliminary data.</text>
</comment>
<proteinExistence type="inferred from homology"/>
<keyword evidence="3 6" id="KW-0731">Sigma factor</keyword>
<dbReference type="Pfam" id="PF04542">
    <property type="entry name" value="Sigma70_r2"/>
    <property type="match status" value="1"/>
</dbReference>
<keyword evidence="2 6" id="KW-0805">Transcription regulation</keyword>
<evidence type="ECO:0000259" key="9">
    <source>
        <dbReference type="Pfam" id="PF04545"/>
    </source>
</evidence>
<comment type="similarity">
    <text evidence="1 6">Belongs to the sigma-70 factor family. ECF subfamily.</text>
</comment>
<evidence type="ECO:0000313" key="11">
    <source>
        <dbReference type="Proteomes" id="UP001165092"/>
    </source>
</evidence>
<evidence type="ECO:0000256" key="5">
    <source>
        <dbReference type="ARBA" id="ARBA00023163"/>
    </source>
</evidence>
<feature type="domain" description="RNA polymerase sigma-70 region 2" evidence="8">
    <location>
        <begin position="45"/>
        <end position="112"/>
    </location>
</feature>
<dbReference type="InterPro" id="IPR039425">
    <property type="entry name" value="RNA_pol_sigma-70-like"/>
</dbReference>
<name>A0A9W6P4P2_9ACTN</name>
<dbReference type="PANTHER" id="PTHR43133">
    <property type="entry name" value="RNA POLYMERASE ECF-TYPE SIGMA FACTO"/>
    <property type="match status" value="1"/>
</dbReference>
<dbReference type="InterPro" id="IPR013324">
    <property type="entry name" value="RNA_pol_sigma_r3/r4-like"/>
</dbReference>
<accession>A0A9W6P4P2</accession>
<evidence type="ECO:0000259" key="8">
    <source>
        <dbReference type="Pfam" id="PF04542"/>
    </source>
</evidence>
<dbReference type="GO" id="GO:0016987">
    <property type="term" value="F:sigma factor activity"/>
    <property type="evidence" value="ECO:0007669"/>
    <property type="project" value="UniProtKB-KW"/>
</dbReference>
<reference evidence="10" key="1">
    <citation type="submission" date="2023-02" db="EMBL/GenBank/DDBJ databases">
        <title>Nocardiopsis ansamitocini NBRC 112285.</title>
        <authorList>
            <person name="Ichikawa N."/>
            <person name="Sato H."/>
            <person name="Tonouchi N."/>
        </authorList>
    </citation>
    <scope>NUCLEOTIDE SEQUENCE</scope>
    <source>
        <strain evidence="10">NBRC 112285</strain>
    </source>
</reference>
<dbReference type="PANTHER" id="PTHR43133:SF52">
    <property type="entry name" value="ECF RNA POLYMERASE SIGMA FACTOR SIGL"/>
    <property type="match status" value="1"/>
</dbReference>
<evidence type="ECO:0000256" key="7">
    <source>
        <dbReference type="SAM" id="MobiDB-lite"/>
    </source>
</evidence>
<dbReference type="EMBL" id="BSQG01000001">
    <property type="protein sequence ID" value="GLU46958.1"/>
    <property type="molecule type" value="Genomic_DNA"/>
</dbReference>
<dbReference type="Pfam" id="PF04545">
    <property type="entry name" value="Sigma70_r4"/>
    <property type="match status" value="1"/>
</dbReference>
<keyword evidence="5 6" id="KW-0804">Transcription</keyword>
<dbReference type="RefSeq" id="WP_285757789.1">
    <property type="nucleotide sequence ID" value="NZ_BSQG01000001.1"/>
</dbReference>
<dbReference type="NCBIfam" id="TIGR02937">
    <property type="entry name" value="sigma70-ECF"/>
    <property type="match status" value="1"/>
</dbReference>
<keyword evidence="4 6" id="KW-0238">DNA-binding</keyword>
<dbReference type="SUPFAM" id="SSF88659">
    <property type="entry name" value="Sigma3 and sigma4 domains of RNA polymerase sigma factors"/>
    <property type="match status" value="1"/>
</dbReference>
<keyword evidence="11" id="KW-1185">Reference proteome</keyword>
<dbReference type="GO" id="GO:0006352">
    <property type="term" value="P:DNA-templated transcription initiation"/>
    <property type="evidence" value="ECO:0007669"/>
    <property type="project" value="InterPro"/>
</dbReference>
<dbReference type="InterPro" id="IPR036388">
    <property type="entry name" value="WH-like_DNA-bd_sf"/>
</dbReference>
<dbReference type="SUPFAM" id="SSF88946">
    <property type="entry name" value="Sigma2 domain of RNA polymerase sigma factors"/>
    <property type="match status" value="1"/>
</dbReference>
<dbReference type="CDD" id="cd06171">
    <property type="entry name" value="Sigma70_r4"/>
    <property type="match status" value="1"/>
</dbReference>
<evidence type="ECO:0000313" key="10">
    <source>
        <dbReference type="EMBL" id="GLU46958.1"/>
    </source>
</evidence>
<evidence type="ECO:0000256" key="6">
    <source>
        <dbReference type="RuleBase" id="RU000716"/>
    </source>
</evidence>
<evidence type="ECO:0000256" key="2">
    <source>
        <dbReference type="ARBA" id="ARBA00023015"/>
    </source>
</evidence>
<gene>
    <name evidence="10" type="ORF">Nans01_13090</name>
</gene>
<dbReference type="InterPro" id="IPR013325">
    <property type="entry name" value="RNA_pol_sigma_r2"/>
</dbReference>
<evidence type="ECO:0000256" key="3">
    <source>
        <dbReference type="ARBA" id="ARBA00023082"/>
    </source>
</evidence>
<dbReference type="InterPro" id="IPR000838">
    <property type="entry name" value="RNA_pol_sigma70_ECF_CS"/>
</dbReference>
<dbReference type="Gene3D" id="1.10.1740.10">
    <property type="match status" value="1"/>
</dbReference>
<dbReference type="AlphaFoldDB" id="A0A9W6P4P2"/>
<feature type="region of interest" description="Disordered" evidence="7">
    <location>
        <begin position="1"/>
        <end position="39"/>
    </location>
</feature>
<dbReference type="InterPro" id="IPR007627">
    <property type="entry name" value="RNA_pol_sigma70_r2"/>
</dbReference>
<dbReference type="PROSITE" id="PS01063">
    <property type="entry name" value="SIGMA70_ECF"/>
    <property type="match status" value="1"/>
</dbReference>
<dbReference type="InterPro" id="IPR014284">
    <property type="entry name" value="RNA_pol_sigma-70_dom"/>
</dbReference>